<dbReference type="NCBIfam" id="TIGR01893">
    <property type="entry name" value="aa-his-dipept"/>
    <property type="match status" value="1"/>
</dbReference>
<keyword evidence="7" id="KW-0482">Metalloprotease</keyword>
<evidence type="ECO:0000256" key="1">
    <source>
        <dbReference type="ARBA" id="ARBA00001941"/>
    </source>
</evidence>
<evidence type="ECO:0000313" key="20">
    <source>
        <dbReference type="Proteomes" id="UP000245430"/>
    </source>
</evidence>
<dbReference type="InterPro" id="IPR011650">
    <property type="entry name" value="Peptidase_M20_dimer"/>
</dbReference>
<evidence type="ECO:0000256" key="17">
    <source>
        <dbReference type="ARBA" id="ARBA00078074"/>
    </source>
</evidence>
<evidence type="ECO:0000256" key="7">
    <source>
        <dbReference type="ARBA" id="ARBA00023049"/>
    </source>
</evidence>
<dbReference type="GO" id="GO:0046872">
    <property type="term" value="F:metal ion binding"/>
    <property type="evidence" value="ECO:0007669"/>
    <property type="project" value="UniProtKB-KW"/>
</dbReference>
<evidence type="ECO:0000256" key="16">
    <source>
        <dbReference type="ARBA" id="ARBA00077688"/>
    </source>
</evidence>
<keyword evidence="6" id="KW-0862">Zinc</keyword>
<comment type="catalytic activity">
    <reaction evidence="9">
        <text>Hydrolysis of dipeptides, preferentially hydrophobic dipeptides including prolyl amino acids.</text>
        <dbReference type="EC" id="3.4.13.18"/>
    </reaction>
</comment>
<dbReference type="PANTHER" id="PTHR43501:SF1">
    <property type="entry name" value="CYTOSOL NON-SPECIFIC DIPEPTIDASE"/>
    <property type="match status" value="1"/>
</dbReference>
<dbReference type="EMBL" id="QGGP01000007">
    <property type="protein sequence ID" value="PWK17685.1"/>
    <property type="molecule type" value="Genomic_DNA"/>
</dbReference>
<keyword evidence="3" id="KW-0645">Protease</keyword>
<dbReference type="PRINTS" id="PR00934">
    <property type="entry name" value="XHISDIPTASE"/>
</dbReference>
<dbReference type="FunFam" id="3.40.630.10:FF:000015">
    <property type="entry name" value="Aminoacyl-histidine dipeptidase PepD"/>
    <property type="match status" value="1"/>
</dbReference>
<sequence length="486" mass="53195">MNSEIRNLEPKQLWNKFADLNAVPRASKKEEQVIAFMKDFGKKLNLETIEDEVGNVIIKKPATSGMEDRVTIVMQSHLDMVHQKNADTNFDFATQGIDMYVDGDWVRAKGTTLGADNGLGVATIMAILESTDIPHPAIEALFTIDEETGMTGAMGLKGGLLEGSILLNLDTEEDDEIGVGCAGGVDVTATRTYNEEETPEFKTGYTIAVKGLQGGHSGMQIHEGLGNANKILNRLLFDGFENFGLRISEIDGGSLRNAIPRESKAIVAIDAIHEEAFKAEMADYANEIKTELKTKEPDLEIVVSKTETPKNIMDLGVQEGLTRALYAALNGVYRMSADIPDLVETSNNIARVIVKDGAIKIGCLTRSSVESSKWDLANMLRATFELTGCEVEFSGDYPGWKPNMDSAILKVLDNLYEKMNGQKAHVAACHAGLECGILGQNYPDMDMISFGPNIKGAHSPDERAQISSAQKYWKFVLEILKQIPKK</sequence>
<keyword evidence="8" id="KW-0170">Cobalt</keyword>
<feature type="domain" description="Peptidase M20 dimerisation" evidence="18">
    <location>
        <begin position="207"/>
        <end position="294"/>
    </location>
</feature>
<evidence type="ECO:0000256" key="8">
    <source>
        <dbReference type="ARBA" id="ARBA00023285"/>
    </source>
</evidence>
<evidence type="ECO:0000256" key="2">
    <source>
        <dbReference type="ARBA" id="ARBA00001947"/>
    </source>
</evidence>
<accession>A0A316DIJ2</accession>
<dbReference type="OrthoDB" id="9773892at2"/>
<evidence type="ECO:0000256" key="11">
    <source>
        <dbReference type="ARBA" id="ARBA00044252"/>
    </source>
</evidence>
<gene>
    <name evidence="19" type="ORF">LX78_02476</name>
</gene>
<evidence type="ECO:0000256" key="15">
    <source>
        <dbReference type="ARBA" id="ARBA00076004"/>
    </source>
</evidence>
<dbReference type="FunFam" id="3.40.630.10:FF:000018">
    <property type="entry name" value="Aminoacyl-histidine dipeptidase PepD"/>
    <property type="match status" value="1"/>
</dbReference>
<dbReference type="InterPro" id="IPR001160">
    <property type="entry name" value="Peptidase_M20C"/>
</dbReference>
<dbReference type="CDD" id="cd03890">
    <property type="entry name" value="M20_pepD"/>
    <property type="match status" value="1"/>
</dbReference>
<evidence type="ECO:0000256" key="14">
    <source>
        <dbReference type="ARBA" id="ARBA00075285"/>
    </source>
</evidence>
<comment type="similarity">
    <text evidence="12">Belongs to the peptidase M20C family.</text>
</comment>
<evidence type="ECO:0000313" key="19">
    <source>
        <dbReference type="EMBL" id="PWK17685.1"/>
    </source>
</evidence>
<proteinExistence type="inferred from homology"/>
<protein>
    <recommendedName>
        <fullName evidence="13">Cytosol non-specific dipeptidase</fullName>
        <ecNumber evidence="10">3.4.13.18</ecNumber>
    </recommendedName>
    <alternativeName>
        <fullName evidence="16">Aminoacyl-histidine dipeptidase</fullName>
    </alternativeName>
    <alternativeName>
        <fullName evidence="15">Beta-alanyl-histidine dipeptidase</fullName>
    </alternativeName>
    <alternativeName>
        <fullName evidence="14">Carnosinase</fullName>
    </alternativeName>
    <alternativeName>
        <fullName evidence="11">Peptidase D</fullName>
    </alternativeName>
    <alternativeName>
        <fullName evidence="17">Xaa-His dipeptidase</fullName>
    </alternativeName>
</protein>
<comment type="caution">
    <text evidence="19">The sequence shown here is derived from an EMBL/GenBank/DDBJ whole genome shotgun (WGS) entry which is preliminary data.</text>
</comment>
<dbReference type="RefSeq" id="WP_109682960.1">
    <property type="nucleotide sequence ID" value="NZ_QGGP01000007.1"/>
</dbReference>
<dbReference type="PIRSF" id="PIRSF016599">
    <property type="entry name" value="Xaa-His_dipept"/>
    <property type="match status" value="1"/>
</dbReference>
<comment type="cofactor">
    <cofactor evidence="2">
        <name>Zn(2+)</name>
        <dbReference type="ChEBI" id="CHEBI:29105"/>
    </cofactor>
</comment>
<dbReference type="Pfam" id="PF07687">
    <property type="entry name" value="M20_dimer"/>
    <property type="match status" value="1"/>
</dbReference>
<evidence type="ECO:0000256" key="13">
    <source>
        <dbReference type="ARBA" id="ARBA00071271"/>
    </source>
</evidence>
<dbReference type="Proteomes" id="UP000245430">
    <property type="component" value="Unassembled WGS sequence"/>
</dbReference>
<comment type="cofactor">
    <cofactor evidence="1">
        <name>Co(2+)</name>
        <dbReference type="ChEBI" id="CHEBI:48828"/>
    </cofactor>
</comment>
<keyword evidence="4" id="KW-0479">Metal-binding</keyword>
<evidence type="ECO:0000256" key="12">
    <source>
        <dbReference type="ARBA" id="ARBA00061423"/>
    </source>
</evidence>
<evidence type="ECO:0000256" key="5">
    <source>
        <dbReference type="ARBA" id="ARBA00022801"/>
    </source>
</evidence>
<evidence type="ECO:0000259" key="18">
    <source>
        <dbReference type="Pfam" id="PF07687"/>
    </source>
</evidence>
<dbReference type="Gene3D" id="3.40.630.10">
    <property type="entry name" value="Zn peptidases"/>
    <property type="match status" value="2"/>
</dbReference>
<evidence type="ECO:0000256" key="10">
    <source>
        <dbReference type="ARBA" id="ARBA00038976"/>
    </source>
</evidence>
<dbReference type="GO" id="GO:0070573">
    <property type="term" value="F:metallodipeptidase activity"/>
    <property type="evidence" value="ECO:0007669"/>
    <property type="project" value="TreeGrafter"/>
</dbReference>
<organism evidence="19 20">
    <name type="scientific">Xanthomarina spongicola</name>
    <dbReference type="NCBI Taxonomy" id="570520"/>
    <lineage>
        <taxon>Bacteria</taxon>
        <taxon>Pseudomonadati</taxon>
        <taxon>Bacteroidota</taxon>
        <taxon>Flavobacteriia</taxon>
        <taxon>Flavobacteriales</taxon>
        <taxon>Flavobacteriaceae</taxon>
        <taxon>Xanthomarina</taxon>
    </lineage>
</organism>
<dbReference type="PANTHER" id="PTHR43501">
    <property type="entry name" value="CYTOSOL NON-SPECIFIC DIPEPTIDASE"/>
    <property type="match status" value="1"/>
</dbReference>
<evidence type="ECO:0000256" key="6">
    <source>
        <dbReference type="ARBA" id="ARBA00022833"/>
    </source>
</evidence>
<name>A0A316DIJ2_9FLAO</name>
<evidence type="ECO:0000256" key="3">
    <source>
        <dbReference type="ARBA" id="ARBA00022670"/>
    </source>
</evidence>
<evidence type="ECO:0000256" key="9">
    <source>
        <dbReference type="ARBA" id="ARBA00036421"/>
    </source>
</evidence>
<dbReference type="GO" id="GO:0006508">
    <property type="term" value="P:proteolysis"/>
    <property type="evidence" value="ECO:0007669"/>
    <property type="project" value="UniProtKB-KW"/>
</dbReference>
<dbReference type="AlphaFoldDB" id="A0A316DIJ2"/>
<evidence type="ECO:0000256" key="4">
    <source>
        <dbReference type="ARBA" id="ARBA00022723"/>
    </source>
</evidence>
<dbReference type="SUPFAM" id="SSF53187">
    <property type="entry name" value="Zn-dependent exopeptidases"/>
    <property type="match status" value="1"/>
</dbReference>
<dbReference type="EC" id="3.4.13.18" evidence="10"/>
<keyword evidence="20" id="KW-1185">Reference proteome</keyword>
<dbReference type="GO" id="GO:0005829">
    <property type="term" value="C:cytosol"/>
    <property type="evidence" value="ECO:0007669"/>
    <property type="project" value="TreeGrafter"/>
</dbReference>
<dbReference type="Pfam" id="PF01546">
    <property type="entry name" value="Peptidase_M20"/>
    <property type="match status" value="1"/>
</dbReference>
<dbReference type="InterPro" id="IPR002933">
    <property type="entry name" value="Peptidase_M20"/>
</dbReference>
<reference evidence="19 20" key="1">
    <citation type="submission" date="2018-05" db="EMBL/GenBank/DDBJ databases">
        <title>Genomic Encyclopedia of Archaeal and Bacterial Type Strains, Phase II (KMG-II): from individual species to whole genera.</title>
        <authorList>
            <person name="Goeker M."/>
        </authorList>
    </citation>
    <scope>NUCLEOTIDE SEQUENCE [LARGE SCALE GENOMIC DNA]</scope>
    <source>
        <strain evidence="19 20">DSM 22637</strain>
    </source>
</reference>
<keyword evidence="5" id="KW-0378">Hydrolase</keyword>